<reference evidence="1" key="1">
    <citation type="submission" date="2022-04" db="EMBL/GenBank/DDBJ databases">
        <title>Genome of the entomopathogenic fungus Entomophthora muscae.</title>
        <authorList>
            <person name="Elya C."/>
            <person name="Lovett B.R."/>
            <person name="Lee E."/>
            <person name="Macias A.M."/>
            <person name="Hajek A.E."/>
            <person name="De Bivort B.L."/>
            <person name="Kasson M.T."/>
            <person name="De Fine Licht H.H."/>
            <person name="Stajich J.E."/>
        </authorList>
    </citation>
    <scope>NUCLEOTIDE SEQUENCE</scope>
    <source>
        <strain evidence="1">Berkeley</strain>
    </source>
</reference>
<evidence type="ECO:0000313" key="1">
    <source>
        <dbReference type="EMBL" id="KAJ9076901.1"/>
    </source>
</evidence>
<sequence>MLSWIWFWILAVTAQSSSGASSQLLGAESHTTFIPTAILNTIYPFNQTNINGTPLVRADATSEALVTQLGNQTNVTQEISSKDKSEAIKKGEETGSNGKLSLPVSGPAPTTSLDSHKTSATETEQSSKRNRQSSIKILSSEVDLQSKASESTTDSLTINLTLEDKKRTQSAGPQVQTLNPTSAIASTGVQEESVINSMIGSHLDVTYTKSSNLAISSNATSTIPSKPVHSVTFAVTKPVSTASERLPETGESFQQSADTSLLSLGNPIPTSETSSSFLKELVVLPTDTPVPSSNSSSVASTSVISTTQTQPSNGTKIPTVQKSTRTLSTESTLQQESGSKINHPTRQTGRPSESLLATPSSISFSDEPTETETSTTESVVHKPSTDESSLYNLKQTTSGTTLVYVPTQAAVDSTLSPHSLGEAYNDSTSIDSSSLSTVSGSASIKPIKSSSSSGTEKDIEPTPTKPLTESAIESGSTHGSQASPLPTDSFSSSASTTLPSVNSKPLSASPRSNSMHPSDRSTKKDLSATSIDSTSIQHTASYSREKNLSYSSTGNPEVSSYPTSSTIVESSFTATSEGSTSDSNLDKTKSSFMSETTSLPPTLSGPRSSLTENPSDKLPTRTESKTSLPASTTTSAVDSETNTPVSSPIITVGTHASVSTSFSSQLIIPTTLLFSSITLNSSQTPTTNLTQPTRNHSTELVPTGLPSSTLDQPSPTLDLPSFATQRPNPRRLPSQTSTPTNEEHSSTHVLVSTTSSFPTSLSTELTPRSSGFFSKARGSLLASSTLMVSTRDLELSTSTQIIPTATQNVSTSPEPNATHIPYVSPVEPTTQSPEYVRVVKEVPQLTTKEPLATLTLDFASQTYNEYIPLKTSFAKWLPPVPTSQYILTYPTYLPTNAMLDGTQSSQPTYSMLGTNRPQYIMGASIPPPSQSTCRQMLILLAGIDYRTLIAGPDTPKWLIVGLPQDLSRILAAPATASFVVNWIAPHNPDSLHLDKSVVVGVSLPQDPEPCRLRSQLNQIMAKDPARLKSTLILKYADPKWGAPDPSKSHWSANIPPPLLAPQETKRPPASIYAGVPNPFAPVLLGSPNPTKNSPINLTQSTLGWAWIGGLTFFQR</sequence>
<gene>
    <name evidence="1" type="ORF">DSO57_1021876</name>
</gene>
<dbReference type="EMBL" id="QTSX02002237">
    <property type="protein sequence ID" value="KAJ9076901.1"/>
    <property type="molecule type" value="Genomic_DNA"/>
</dbReference>
<keyword evidence="2" id="KW-1185">Reference proteome</keyword>
<accession>A0ACC2TRB1</accession>
<evidence type="ECO:0000313" key="2">
    <source>
        <dbReference type="Proteomes" id="UP001165960"/>
    </source>
</evidence>
<protein>
    <submittedName>
        <fullName evidence="1">Uncharacterized protein</fullName>
    </submittedName>
</protein>
<organism evidence="1 2">
    <name type="scientific">Entomophthora muscae</name>
    <dbReference type="NCBI Taxonomy" id="34485"/>
    <lineage>
        <taxon>Eukaryota</taxon>
        <taxon>Fungi</taxon>
        <taxon>Fungi incertae sedis</taxon>
        <taxon>Zoopagomycota</taxon>
        <taxon>Entomophthoromycotina</taxon>
        <taxon>Entomophthoromycetes</taxon>
        <taxon>Entomophthorales</taxon>
        <taxon>Entomophthoraceae</taxon>
        <taxon>Entomophthora</taxon>
    </lineage>
</organism>
<name>A0ACC2TRB1_9FUNG</name>
<comment type="caution">
    <text evidence="1">The sequence shown here is derived from an EMBL/GenBank/DDBJ whole genome shotgun (WGS) entry which is preliminary data.</text>
</comment>
<dbReference type="Proteomes" id="UP001165960">
    <property type="component" value="Unassembled WGS sequence"/>
</dbReference>
<proteinExistence type="predicted"/>